<evidence type="ECO:0000256" key="1">
    <source>
        <dbReference type="SAM" id="Phobius"/>
    </source>
</evidence>
<comment type="caution">
    <text evidence="3">The sequence shown here is derived from an EMBL/GenBank/DDBJ whole genome shotgun (WGS) entry which is preliminary data.</text>
</comment>
<dbReference type="EMBL" id="JABFMT010000013">
    <property type="protein sequence ID" value="NUU02660.1"/>
    <property type="molecule type" value="Genomic_DNA"/>
</dbReference>
<feature type="transmembrane region" description="Helical" evidence="1">
    <location>
        <begin position="125"/>
        <end position="143"/>
    </location>
</feature>
<evidence type="ECO:0000313" key="4">
    <source>
        <dbReference type="Proteomes" id="UP000536746"/>
    </source>
</evidence>
<gene>
    <name evidence="3" type="ORF">HNO84_13715</name>
</gene>
<dbReference type="InterPro" id="IPR037185">
    <property type="entry name" value="EmrE-like"/>
</dbReference>
<sequence length="296" mass="31167">MQHIPKPAVAALLLNTTIWGLSWTGMRALEGMGLHPLWATAAIFVGCAAMLLALKRRDIPQLLRHPELLGVALATGLTNAAFNVAIAYGDVVRVILLFYLMPIWTVVLARVVLHEAITPRSLGRVALGLGGAVIVLYQPRLGLPLPQTLPDWMAVLGGLSFAINNVLLRRLHGVSDGARAIAMLSGGATLACLLGVVFSLSGLVAWPVAVPGAAWPLVGVWAVLFLVSNLCLQYGVARLPANITAVVMLAEILVASLSAWLLGAAELRPQDLIGGALIIAAPWLIRDRRAAAPSAA</sequence>
<proteinExistence type="predicted"/>
<feature type="transmembrane region" description="Helical" evidence="1">
    <location>
        <begin position="94"/>
        <end position="113"/>
    </location>
</feature>
<feature type="transmembrane region" description="Helical" evidence="1">
    <location>
        <begin position="37"/>
        <end position="54"/>
    </location>
</feature>
<dbReference type="RefSeq" id="WP_079218083.1">
    <property type="nucleotide sequence ID" value="NZ_CP018845.1"/>
</dbReference>
<feature type="transmembrane region" description="Helical" evidence="1">
    <location>
        <begin position="66"/>
        <end position="88"/>
    </location>
</feature>
<feature type="transmembrane region" description="Helical" evidence="1">
    <location>
        <begin position="149"/>
        <end position="168"/>
    </location>
</feature>
<dbReference type="PANTHER" id="PTHR22911">
    <property type="entry name" value="ACYL-MALONYL CONDENSING ENZYME-RELATED"/>
    <property type="match status" value="1"/>
</dbReference>
<name>A0ABX2LVZ1_9BURK</name>
<keyword evidence="1" id="KW-0472">Membrane</keyword>
<keyword evidence="1" id="KW-0812">Transmembrane</keyword>
<dbReference type="Pfam" id="PF00892">
    <property type="entry name" value="EamA"/>
    <property type="match status" value="1"/>
</dbReference>
<dbReference type="SUPFAM" id="SSF103481">
    <property type="entry name" value="Multidrug resistance efflux transporter EmrE"/>
    <property type="match status" value="2"/>
</dbReference>
<evidence type="ECO:0000259" key="2">
    <source>
        <dbReference type="Pfam" id="PF00892"/>
    </source>
</evidence>
<feature type="transmembrane region" description="Helical" evidence="1">
    <location>
        <begin position="239"/>
        <end position="261"/>
    </location>
</feature>
<keyword evidence="4" id="KW-1185">Reference proteome</keyword>
<protein>
    <submittedName>
        <fullName evidence="3">DMT family transporter</fullName>
    </submittedName>
</protein>
<dbReference type="Proteomes" id="UP000536746">
    <property type="component" value="Unassembled WGS sequence"/>
</dbReference>
<feature type="domain" description="EamA" evidence="2">
    <location>
        <begin position="8"/>
        <end position="136"/>
    </location>
</feature>
<feature type="transmembrane region" description="Helical" evidence="1">
    <location>
        <begin position="180"/>
        <end position="206"/>
    </location>
</feature>
<keyword evidence="1" id="KW-1133">Transmembrane helix</keyword>
<evidence type="ECO:0000313" key="3">
    <source>
        <dbReference type="EMBL" id="NUU02660.1"/>
    </source>
</evidence>
<organism evidence="3 4">
    <name type="scientific">Herbaspirillum robiniae</name>
    <dbReference type="NCBI Taxonomy" id="2014887"/>
    <lineage>
        <taxon>Bacteria</taxon>
        <taxon>Pseudomonadati</taxon>
        <taxon>Pseudomonadota</taxon>
        <taxon>Betaproteobacteria</taxon>
        <taxon>Burkholderiales</taxon>
        <taxon>Oxalobacteraceae</taxon>
        <taxon>Herbaspirillum</taxon>
    </lineage>
</organism>
<feature type="transmembrane region" description="Helical" evidence="1">
    <location>
        <begin position="212"/>
        <end position="232"/>
    </location>
</feature>
<accession>A0ABX2LVZ1</accession>
<reference evidence="3 4" key="1">
    <citation type="journal article" date="2020" name="Front. Plant Sci.">
        <title>Isolation of Rhizosphere Bacteria That Improve Quality and Water Stress Tolerance in Greenhouse Ornamentals.</title>
        <authorList>
            <person name="Nordstedt N.P."/>
            <person name="Jones M.L."/>
        </authorList>
    </citation>
    <scope>NUCLEOTIDE SEQUENCE [LARGE SCALE GENOMIC DNA]</scope>
    <source>
        <strain evidence="3 4">C6C2</strain>
    </source>
</reference>
<dbReference type="InterPro" id="IPR000620">
    <property type="entry name" value="EamA_dom"/>
</dbReference>